<evidence type="ECO:0000313" key="4">
    <source>
        <dbReference type="Proteomes" id="UP000746612"/>
    </source>
</evidence>
<feature type="domain" description="Catalase core" evidence="1">
    <location>
        <begin position="33"/>
        <end position="378"/>
    </location>
</feature>
<dbReference type="EMBL" id="CAJPIJ010000146">
    <property type="protein sequence ID" value="CAG1989813.1"/>
    <property type="molecule type" value="Genomic_DNA"/>
</dbReference>
<dbReference type="InterPro" id="IPR018028">
    <property type="entry name" value="Catalase"/>
</dbReference>
<dbReference type="Gene3D" id="1.20.1280.120">
    <property type="match status" value="1"/>
</dbReference>
<dbReference type="GO" id="GO:0020037">
    <property type="term" value="F:heme binding"/>
    <property type="evidence" value="ECO:0007669"/>
    <property type="project" value="InterPro"/>
</dbReference>
<organism evidence="2 4">
    <name type="scientific">Gibberella zeae</name>
    <name type="common">Wheat head blight fungus</name>
    <name type="synonym">Fusarium graminearum</name>
    <dbReference type="NCBI Taxonomy" id="5518"/>
    <lineage>
        <taxon>Eukaryota</taxon>
        <taxon>Fungi</taxon>
        <taxon>Dikarya</taxon>
        <taxon>Ascomycota</taxon>
        <taxon>Pezizomycotina</taxon>
        <taxon>Sordariomycetes</taxon>
        <taxon>Hypocreomycetidae</taxon>
        <taxon>Hypocreales</taxon>
        <taxon>Nectriaceae</taxon>
        <taxon>Fusarium</taxon>
    </lineage>
</organism>
<reference evidence="3" key="1">
    <citation type="submission" date="2019-04" db="EMBL/GenBank/DDBJ databases">
        <authorList>
            <person name="Melise S."/>
            <person name="Noan J."/>
            <person name="Okalmin O."/>
        </authorList>
    </citation>
    <scope>NUCLEOTIDE SEQUENCE</scope>
    <source>
        <strain evidence="3">FN9</strain>
    </source>
</reference>
<reference evidence="2" key="2">
    <citation type="submission" date="2021-03" db="EMBL/GenBank/DDBJ databases">
        <authorList>
            <person name="Alouane T."/>
            <person name="Langin T."/>
            <person name="Bonhomme L."/>
        </authorList>
    </citation>
    <scope>NUCLEOTIDE SEQUENCE</scope>
    <source>
        <strain evidence="2">MDC_Fg202</strain>
    </source>
</reference>
<dbReference type="Pfam" id="PF00199">
    <property type="entry name" value="Catalase"/>
    <property type="match status" value="1"/>
</dbReference>
<dbReference type="PANTHER" id="PTHR11465:SF62">
    <property type="entry name" value="CATALASE T"/>
    <property type="match status" value="1"/>
</dbReference>
<dbReference type="AlphaFoldDB" id="A0A2H3H8N3"/>
<sequence length="378" mass="41532">MSIQVVPQTTITVGLANDATDHKSHACLNAVCHKPEPSKDELPQHLVTAMQGIFGKHPGYRTTHAKGILVEGSFTPTEEAKSLSTAAHFNNTSTKVIARFSVGGGLPHVSDVADGATPKGVAIRFQIDDHTHTDLIAHSFNGFATRNGEDFLTFLKLFGMDGYTEAMFKKAQAAGGDFSKEKNDYDQAHAAFASFLGNPDHKSALVFVQSEKPNPHNYGTITYYEPNTHVLTNKDGKVTNVRYRLVPVDGEHLYPNKTPEDKQALAKLGNDYLEDDLRERFPSKPLVLTIQAHIAGPDDVLDDATKPYTSKEYVTVGRLEINKVSDDNAAQQQHIAFHPNPEKGGIEGIKSSNDPLIQARKGVYYISSDQRRHETQSE</sequence>
<evidence type="ECO:0000313" key="2">
    <source>
        <dbReference type="EMBL" id="CAG1989813.1"/>
    </source>
</evidence>
<name>A0A2H3H8N3_GIBZA</name>
<dbReference type="EMBL" id="CAAKMV010000174">
    <property type="protein sequence ID" value="VIO63125.1"/>
    <property type="molecule type" value="Genomic_DNA"/>
</dbReference>
<dbReference type="GO" id="GO:0005739">
    <property type="term" value="C:mitochondrion"/>
    <property type="evidence" value="ECO:0007669"/>
    <property type="project" value="TreeGrafter"/>
</dbReference>
<dbReference type="GO" id="GO:0042744">
    <property type="term" value="P:hydrogen peroxide catabolic process"/>
    <property type="evidence" value="ECO:0007669"/>
    <property type="project" value="TreeGrafter"/>
</dbReference>
<dbReference type="SUPFAM" id="SSF56634">
    <property type="entry name" value="Heme-dependent catalase-like"/>
    <property type="match status" value="1"/>
</dbReference>
<dbReference type="GO" id="GO:0042542">
    <property type="term" value="P:response to hydrogen peroxide"/>
    <property type="evidence" value="ECO:0007669"/>
    <property type="project" value="TreeGrafter"/>
</dbReference>
<gene>
    <name evidence="3" type="ORF">FUG_LOCUS511641</name>
    <name evidence="2" type="ORF">MDCFG202_LOCUS307291</name>
</gene>
<dbReference type="OrthoDB" id="2379805at2759"/>
<dbReference type="SMART" id="SM01060">
    <property type="entry name" value="Catalase"/>
    <property type="match status" value="1"/>
</dbReference>
<proteinExistence type="predicted"/>
<dbReference type="GO" id="GO:0005777">
    <property type="term" value="C:peroxisome"/>
    <property type="evidence" value="ECO:0007669"/>
    <property type="project" value="TreeGrafter"/>
</dbReference>
<dbReference type="InterPro" id="IPR024168">
    <property type="entry name" value="Catalase_SrpA-type_pred"/>
</dbReference>
<dbReference type="InterPro" id="IPR011614">
    <property type="entry name" value="Catalase_core"/>
</dbReference>
<evidence type="ECO:0000313" key="3">
    <source>
        <dbReference type="EMBL" id="VIO63125.1"/>
    </source>
</evidence>
<evidence type="ECO:0000259" key="1">
    <source>
        <dbReference type="SMART" id="SM01060"/>
    </source>
</evidence>
<dbReference type="GO" id="GO:0004096">
    <property type="term" value="F:catalase activity"/>
    <property type="evidence" value="ECO:0007669"/>
    <property type="project" value="InterPro"/>
</dbReference>
<dbReference type="PROSITE" id="PS51402">
    <property type="entry name" value="CATALASE_3"/>
    <property type="match status" value="1"/>
</dbReference>
<protein>
    <recommendedName>
        <fullName evidence="1">Catalase core domain-containing protein</fullName>
    </recommendedName>
</protein>
<accession>A0A2H3H8N3</accession>
<dbReference type="OMA" id="KINHTKG"/>
<dbReference type="Gene3D" id="2.40.180.10">
    <property type="entry name" value="Catalase core domain"/>
    <property type="match status" value="1"/>
</dbReference>
<dbReference type="InterPro" id="IPR020835">
    <property type="entry name" value="Catalase_sf"/>
</dbReference>
<dbReference type="CDD" id="cd08153">
    <property type="entry name" value="srpA_like"/>
    <property type="match status" value="1"/>
</dbReference>
<dbReference type="Proteomes" id="UP000746612">
    <property type="component" value="Unassembled WGS sequence"/>
</dbReference>
<dbReference type="PANTHER" id="PTHR11465">
    <property type="entry name" value="CATALASE"/>
    <property type="match status" value="1"/>
</dbReference>